<protein>
    <submittedName>
        <fullName evidence="3">Uncharacterized protein</fullName>
    </submittedName>
</protein>
<evidence type="ECO:0000256" key="1">
    <source>
        <dbReference type="SAM" id="Phobius"/>
    </source>
</evidence>
<reference evidence="3" key="1">
    <citation type="submission" date="2022-11" db="UniProtKB">
        <authorList>
            <consortium name="WormBaseParasite"/>
        </authorList>
    </citation>
    <scope>IDENTIFICATION</scope>
</reference>
<dbReference type="Proteomes" id="UP000887563">
    <property type="component" value="Unplaced"/>
</dbReference>
<keyword evidence="2" id="KW-1185">Reference proteome</keyword>
<dbReference type="WBParaSite" id="Minc3s02904g32020">
    <property type="protein sequence ID" value="Minc3s02904g32020"/>
    <property type="gene ID" value="Minc3s02904g32020"/>
</dbReference>
<keyword evidence="1" id="KW-1133">Transmembrane helix</keyword>
<accession>A0A914N332</accession>
<feature type="transmembrane region" description="Helical" evidence="1">
    <location>
        <begin position="43"/>
        <end position="61"/>
    </location>
</feature>
<organism evidence="2 3">
    <name type="scientific">Meloidogyne incognita</name>
    <name type="common">Southern root-knot nematode worm</name>
    <name type="synonym">Oxyuris incognita</name>
    <dbReference type="NCBI Taxonomy" id="6306"/>
    <lineage>
        <taxon>Eukaryota</taxon>
        <taxon>Metazoa</taxon>
        <taxon>Ecdysozoa</taxon>
        <taxon>Nematoda</taxon>
        <taxon>Chromadorea</taxon>
        <taxon>Rhabditida</taxon>
        <taxon>Tylenchina</taxon>
        <taxon>Tylenchomorpha</taxon>
        <taxon>Tylenchoidea</taxon>
        <taxon>Meloidogynidae</taxon>
        <taxon>Meloidogyninae</taxon>
        <taxon>Meloidogyne</taxon>
        <taxon>Meloidogyne incognita group</taxon>
    </lineage>
</organism>
<evidence type="ECO:0000313" key="3">
    <source>
        <dbReference type="WBParaSite" id="Minc3s02904g32020"/>
    </source>
</evidence>
<evidence type="ECO:0000313" key="2">
    <source>
        <dbReference type="Proteomes" id="UP000887563"/>
    </source>
</evidence>
<sequence length="121" mass="13741">MGCRISEEFYYISLFTYGACVNAPTRSIGKNAPQCNLTCGIRLQLWATIAIFVVNFFYFNCQSKYYKIHTILCTSLVDGLSEIFGYPDRVHPQMKKCAQSASKKPRNYATAIAYNPDPDKE</sequence>
<keyword evidence="1" id="KW-0812">Transmembrane</keyword>
<name>A0A914N332_MELIC</name>
<keyword evidence="1" id="KW-0472">Membrane</keyword>
<proteinExistence type="predicted"/>
<dbReference type="AlphaFoldDB" id="A0A914N332"/>